<name>A0A4U1IYS7_9BACT</name>
<dbReference type="RefSeq" id="WP_136933751.1">
    <property type="nucleotide sequence ID" value="NZ_SSMQ01000053.1"/>
</dbReference>
<evidence type="ECO:0000256" key="2">
    <source>
        <dbReference type="SAM" id="SignalP"/>
    </source>
</evidence>
<keyword evidence="4" id="KW-1185">Reference proteome</keyword>
<comment type="caution">
    <text evidence="3">The sequence shown here is derived from an EMBL/GenBank/DDBJ whole genome shotgun (WGS) entry which is preliminary data.</text>
</comment>
<dbReference type="EMBL" id="SSMQ01000053">
    <property type="protein sequence ID" value="TKC99782.1"/>
    <property type="molecule type" value="Genomic_DNA"/>
</dbReference>
<protein>
    <submittedName>
        <fullName evidence="3">Uncharacterized protein</fullName>
    </submittedName>
</protein>
<dbReference type="Proteomes" id="UP000309215">
    <property type="component" value="Unassembled WGS sequence"/>
</dbReference>
<sequence length="164" mass="16792">MKFPQLAPVVLAAAALGATAAPLACTRHADLRDEPDGSGIDRPPEFDAGGIPELDSGLGSDAHPLCAERPTGECVGSNDFPCAFEDWVAATAKECQTASGCKTNGWLEVRMGPGGCVEVIGMEEPNDEVVACLVAEMGAVKCPCGEGISQYYFGSGNVGPCGSK</sequence>
<evidence type="ECO:0000313" key="4">
    <source>
        <dbReference type="Proteomes" id="UP000309215"/>
    </source>
</evidence>
<reference evidence="3 4" key="1">
    <citation type="submission" date="2019-04" db="EMBL/GenBank/DDBJ databases">
        <authorList>
            <person name="Li Y."/>
            <person name="Wang J."/>
        </authorList>
    </citation>
    <scope>NUCLEOTIDE SEQUENCE [LARGE SCALE GENOMIC DNA]</scope>
    <source>
        <strain evidence="3 4">DSM 14668</strain>
    </source>
</reference>
<feature type="signal peptide" evidence="2">
    <location>
        <begin position="1"/>
        <end position="20"/>
    </location>
</feature>
<proteinExistence type="predicted"/>
<dbReference type="AlphaFoldDB" id="A0A4U1IYS7"/>
<accession>A0A4U1IYS7</accession>
<feature type="region of interest" description="Disordered" evidence="1">
    <location>
        <begin position="30"/>
        <end position="54"/>
    </location>
</feature>
<dbReference type="OrthoDB" id="5512310at2"/>
<gene>
    <name evidence="3" type="ORF">E8A74_36685</name>
</gene>
<keyword evidence="2" id="KW-0732">Signal</keyword>
<organism evidence="3 4">
    <name type="scientific">Polyangium fumosum</name>
    <dbReference type="NCBI Taxonomy" id="889272"/>
    <lineage>
        <taxon>Bacteria</taxon>
        <taxon>Pseudomonadati</taxon>
        <taxon>Myxococcota</taxon>
        <taxon>Polyangia</taxon>
        <taxon>Polyangiales</taxon>
        <taxon>Polyangiaceae</taxon>
        <taxon>Polyangium</taxon>
    </lineage>
</organism>
<evidence type="ECO:0000256" key="1">
    <source>
        <dbReference type="SAM" id="MobiDB-lite"/>
    </source>
</evidence>
<evidence type="ECO:0000313" key="3">
    <source>
        <dbReference type="EMBL" id="TKC99782.1"/>
    </source>
</evidence>
<feature type="chain" id="PRO_5020725717" evidence="2">
    <location>
        <begin position="21"/>
        <end position="164"/>
    </location>
</feature>